<dbReference type="PANTHER" id="PTHR45024">
    <property type="entry name" value="DEHYDROGENASES, SHORT CHAIN"/>
    <property type="match status" value="1"/>
</dbReference>
<dbReference type="InterPro" id="IPR002347">
    <property type="entry name" value="SDR_fam"/>
</dbReference>
<dbReference type="EMBL" id="AE000516">
    <property type="protein sequence ID" value="AAK48011.1"/>
    <property type="molecule type" value="Genomic_DNA"/>
</dbReference>
<dbReference type="Gene3D" id="3.40.50.720">
    <property type="entry name" value="NAD(P)-binding Rossmann-like Domain"/>
    <property type="match status" value="1"/>
</dbReference>
<dbReference type="PROSITE" id="PS00061">
    <property type="entry name" value="ADH_SHORT"/>
    <property type="match status" value="1"/>
</dbReference>
<dbReference type="PANTHER" id="PTHR45024:SF2">
    <property type="entry name" value="SCP2 DOMAIN-CONTAINING PROTEIN"/>
    <property type="match status" value="1"/>
</dbReference>
<dbReference type="NCBIfam" id="NF005861">
    <property type="entry name" value="PRK07791.1"/>
    <property type="match status" value="1"/>
</dbReference>
<evidence type="ECO:0000313" key="6">
    <source>
        <dbReference type="Proteomes" id="UP000001020"/>
    </source>
</evidence>
<evidence type="ECO:0000259" key="4">
    <source>
        <dbReference type="SMART" id="SM00822"/>
    </source>
</evidence>
<organism evidence="5 6">
    <name type="scientific">Mycobacterium tuberculosis (strain CDC 1551 / Oshkosh)</name>
    <dbReference type="NCBI Taxonomy" id="83331"/>
    <lineage>
        <taxon>Bacteria</taxon>
        <taxon>Bacillati</taxon>
        <taxon>Actinomycetota</taxon>
        <taxon>Actinomycetes</taxon>
        <taxon>Mycobacteriales</taxon>
        <taxon>Mycobacteriaceae</taxon>
        <taxon>Mycobacterium</taxon>
        <taxon>Mycobacterium tuberculosis complex</taxon>
    </lineage>
</organism>
<dbReference type="Proteomes" id="UP000001020">
    <property type="component" value="Chromosome"/>
</dbReference>
<name>Q7D5B1_MYCTO</name>
<dbReference type="Pfam" id="PF00106">
    <property type="entry name" value="adh_short"/>
    <property type="match status" value="1"/>
</dbReference>
<dbReference type="GO" id="GO:0016491">
    <property type="term" value="F:oxidoreductase activity"/>
    <property type="evidence" value="ECO:0007669"/>
    <property type="project" value="UniProtKB-KW"/>
</dbReference>
<dbReference type="HOGENOM" id="CLU_010194_1_3_11"/>
<sequence length="316" mass="32372">MPTSDEQRSNGVMGLVDGRVVIVTGAGGGIGRAHALAFAAEGARVVVNDIGVGLDGSPASGGSAAQDVVDEILAAGGQAVADGSDISDWDQAANLIQAAVETYGGVDVLVNNAGIVRDRMIANTSEEEFDAVIAVHLKGHFATMRHAASHWRGLSKAGKAPKDIDARIINTSSGAGLQGSVGQGNYSAAKAGIAALTLVGAAEMRRYGVTVNAIAPAARTRMTETVFAEMMAKPQEGFDAMAPENVSPLVVWLGSAESRDVTGKVFEVEGGIIRVAEGWAHGPQVDKGVKWDPAELGPVVSDLLAKSRPPVPVYGA</sequence>
<evidence type="ECO:0000256" key="1">
    <source>
        <dbReference type="ARBA" id="ARBA00006484"/>
    </source>
</evidence>
<dbReference type="InterPro" id="IPR036291">
    <property type="entry name" value="NAD(P)-bd_dom_sf"/>
</dbReference>
<dbReference type="PRINTS" id="PR00081">
    <property type="entry name" value="GDHRDH"/>
</dbReference>
<dbReference type="InterPro" id="IPR051687">
    <property type="entry name" value="Peroxisomal_Beta-Oxidation"/>
</dbReference>
<proteinExistence type="inferred from homology"/>
<reference evidence="5 6" key="1">
    <citation type="journal article" date="2002" name="J. Bacteriol.">
        <title>Whole-genome comparison of Mycobacterium tuberculosis clinical and laboratory strains.</title>
        <authorList>
            <person name="Fleischmann R.D."/>
            <person name="Alland D."/>
            <person name="Eisen J.A."/>
            <person name="Carpenter L."/>
            <person name="White O."/>
            <person name="Peterson J."/>
            <person name="DeBoy R."/>
            <person name="Dodson R."/>
            <person name="Gwinn M."/>
            <person name="Haft D."/>
            <person name="Hickey E."/>
            <person name="Kolonay J.F."/>
            <person name="Nelson W.C."/>
            <person name="Umayam L.A."/>
            <person name="Ermolaeva M."/>
            <person name="Salzberg S.L."/>
            <person name="Delcher A."/>
            <person name="Utterback T."/>
            <person name="Weidman J."/>
            <person name="Khouri H."/>
            <person name="Gill J."/>
            <person name="Mikula A."/>
            <person name="Bishai W."/>
            <person name="Jacobs Jr W.R.Jr."/>
            <person name="Venter J.C."/>
            <person name="Fraser C.M."/>
        </authorList>
    </citation>
    <scope>NUCLEOTIDE SEQUENCE [LARGE SCALE GENOMIC DNA]</scope>
    <source>
        <strain evidence="6">CDC 1551 / Oshkosh</strain>
    </source>
</reference>
<dbReference type="KEGG" id="mtc:MT3652"/>
<dbReference type="InterPro" id="IPR020904">
    <property type="entry name" value="Sc_DH/Rdtase_CS"/>
</dbReference>
<keyword evidence="2" id="KW-0560">Oxidoreductase</keyword>
<protein>
    <submittedName>
        <fullName evidence="5">Oxidoreductase, short-chain dehydrogenase/reductase family</fullName>
    </submittedName>
</protein>
<dbReference type="SMART" id="SM00822">
    <property type="entry name" value="PKS_KR"/>
    <property type="match status" value="1"/>
</dbReference>
<dbReference type="AlphaFoldDB" id="Q7D5B1"/>
<dbReference type="SUPFAM" id="SSF51735">
    <property type="entry name" value="NAD(P)-binding Rossmann-fold domains"/>
    <property type="match status" value="1"/>
</dbReference>
<keyword evidence="6" id="KW-1185">Reference proteome</keyword>
<feature type="domain" description="Ketoreductase" evidence="4">
    <location>
        <begin position="19"/>
        <end position="217"/>
    </location>
</feature>
<evidence type="ECO:0000256" key="2">
    <source>
        <dbReference type="ARBA" id="ARBA00023002"/>
    </source>
</evidence>
<comment type="similarity">
    <text evidence="1 3">Belongs to the short-chain dehydrogenases/reductases (SDR) family.</text>
</comment>
<accession>Q7D5B1</accession>
<dbReference type="InterPro" id="IPR057326">
    <property type="entry name" value="KR_dom"/>
</dbReference>
<dbReference type="PRINTS" id="PR00080">
    <property type="entry name" value="SDRFAMILY"/>
</dbReference>
<evidence type="ECO:0000313" key="5">
    <source>
        <dbReference type="EMBL" id="AAK48011.1"/>
    </source>
</evidence>
<dbReference type="FunFam" id="3.40.50.720:FF:000446">
    <property type="entry name" value="Short chain dehydrogenase"/>
    <property type="match status" value="1"/>
</dbReference>
<dbReference type="CDD" id="cd05353">
    <property type="entry name" value="hydroxyacyl-CoA-like_DH_SDR_c-like"/>
    <property type="match status" value="1"/>
</dbReference>
<evidence type="ECO:0000256" key="3">
    <source>
        <dbReference type="RuleBase" id="RU000363"/>
    </source>
</evidence>
<gene>
    <name evidence="5" type="ordered locus">MT3652</name>
</gene>